<evidence type="ECO:0000313" key="2">
    <source>
        <dbReference type="Proteomes" id="UP001163104"/>
    </source>
</evidence>
<proteinExistence type="predicted"/>
<reference evidence="1" key="1">
    <citation type="submission" date="2022-10" db="EMBL/GenBank/DDBJ databases">
        <title>Mechanism of multi-heavy metal repair in Cytobacillus Firmus M7.</title>
        <authorList>
            <person name="Li X."/>
            <person name="Yu C."/>
        </authorList>
    </citation>
    <scope>NUCLEOTIDE SEQUENCE</scope>
    <source>
        <strain evidence="1">M7</strain>
    </source>
</reference>
<accession>A0AA46SGW2</accession>
<organism evidence="1 2">
    <name type="scientific">Cytobacillus firmus</name>
    <name type="common">Bacillus firmus</name>
    <dbReference type="NCBI Taxonomy" id="1399"/>
    <lineage>
        <taxon>Bacteria</taxon>
        <taxon>Bacillati</taxon>
        <taxon>Bacillota</taxon>
        <taxon>Bacilli</taxon>
        <taxon>Bacillales</taxon>
        <taxon>Bacillaceae</taxon>
        <taxon>Cytobacillus</taxon>
    </lineage>
</organism>
<dbReference type="AlphaFoldDB" id="A0AA46SGW2"/>
<evidence type="ECO:0000313" key="1">
    <source>
        <dbReference type="EMBL" id="UYG93217.1"/>
    </source>
</evidence>
<dbReference type="RefSeq" id="WP_197199322.1">
    <property type="nucleotide sequence ID" value="NZ_CP107027.1"/>
</dbReference>
<name>A0AA46SGW2_CYTFI</name>
<protein>
    <submittedName>
        <fullName evidence="1">Uncharacterized protein</fullName>
    </submittedName>
</protein>
<dbReference type="EMBL" id="CP107027">
    <property type="protein sequence ID" value="UYG93217.1"/>
    <property type="molecule type" value="Genomic_DNA"/>
</dbReference>
<gene>
    <name evidence="1" type="ORF">OD459_13060</name>
</gene>
<dbReference type="Proteomes" id="UP001163104">
    <property type="component" value="Chromosome"/>
</dbReference>
<sequence>MSESERKYYELGVHAKALLDLSLEAPQTFNPKLIVDRLFNRYEELQFDLDQKEKQ</sequence>